<dbReference type="Proteomes" id="UP001139308">
    <property type="component" value="Unassembled WGS sequence"/>
</dbReference>
<evidence type="ECO:0000256" key="1">
    <source>
        <dbReference type="SAM" id="SignalP"/>
    </source>
</evidence>
<evidence type="ECO:0000313" key="3">
    <source>
        <dbReference type="EMBL" id="MCG5073445.1"/>
    </source>
</evidence>
<protein>
    <submittedName>
        <fullName evidence="3">DUF4142 domain-containing protein</fullName>
    </submittedName>
</protein>
<evidence type="ECO:0000313" key="4">
    <source>
        <dbReference type="Proteomes" id="UP001139308"/>
    </source>
</evidence>
<feature type="signal peptide" evidence="1">
    <location>
        <begin position="1"/>
        <end position="26"/>
    </location>
</feature>
<dbReference type="PANTHER" id="PTHR38593">
    <property type="entry name" value="BLR2558 PROTEIN"/>
    <property type="match status" value="1"/>
</dbReference>
<dbReference type="InterPro" id="IPR012347">
    <property type="entry name" value="Ferritin-like"/>
</dbReference>
<gene>
    <name evidence="3" type="ORF">L5014_08715</name>
</gene>
<organism evidence="3 4">
    <name type="scientific">Paraburkholderia tagetis</name>
    <dbReference type="NCBI Taxonomy" id="2913261"/>
    <lineage>
        <taxon>Bacteria</taxon>
        <taxon>Pseudomonadati</taxon>
        <taxon>Pseudomonadota</taxon>
        <taxon>Betaproteobacteria</taxon>
        <taxon>Burkholderiales</taxon>
        <taxon>Burkholderiaceae</taxon>
        <taxon>Paraburkholderia</taxon>
    </lineage>
</organism>
<dbReference type="InterPro" id="IPR025419">
    <property type="entry name" value="DUF4142"/>
</dbReference>
<dbReference type="RefSeq" id="WP_238463171.1">
    <property type="nucleotide sequence ID" value="NZ_JAKLJA010000004.1"/>
</dbReference>
<dbReference type="PANTHER" id="PTHR38593:SF1">
    <property type="entry name" value="BLR2558 PROTEIN"/>
    <property type="match status" value="1"/>
</dbReference>
<feature type="chain" id="PRO_5040982020" evidence="1">
    <location>
        <begin position="27"/>
        <end position="210"/>
    </location>
</feature>
<keyword evidence="1" id="KW-0732">Signal</keyword>
<proteinExistence type="predicted"/>
<dbReference type="EMBL" id="JAKLJA010000004">
    <property type="protein sequence ID" value="MCG5073445.1"/>
    <property type="molecule type" value="Genomic_DNA"/>
</dbReference>
<dbReference type="AlphaFoldDB" id="A0A9X1RMW6"/>
<reference evidence="3" key="1">
    <citation type="submission" date="2022-01" db="EMBL/GenBank/DDBJ databases">
        <title>Genome sequence and assembly of Parabukholderia sp. RG36.</title>
        <authorList>
            <person name="Chhetri G."/>
        </authorList>
    </citation>
    <scope>NUCLEOTIDE SEQUENCE</scope>
    <source>
        <strain evidence="3">RG36</strain>
    </source>
</reference>
<evidence type="ECO:0000259" key="2">
    <source>
        <dbReference type="Pfam" id="PF13628"/>
    </source>
</evidence>
<feature type="domain" description="DUF4142" evidence="2">
    <location>
        <begin position="69"/>
        <end position="202"/>
    </location>
</feature>
<keyword evidence="4" id="KW-1185">Reference proteome</keyword>
<name>A0A9X1RMW6_9BURK</name>
<sequence>MSRLSLASLATASAAGLLVLSLGAHAQTTAPAGTNAAAAATTNAATANAATASAPPATTASATEKLHGSDKAFIADGTQTVATQRDAARIADSRSTDRDVKAFAQQIVADYTKLSNSMRAASPRGVDVPRNDPDTAVLDSIKNLRGADFDKAYIEQVALGAQQKALSAFQAEIAQGRDAGLKKVATEGLPVIQADIAKAKELAQRKHMAS</sequence>
<dbReference type="Gene3D" id="1.20.1260.10">
    <property type="match status" value="1"/>
</dbReference>
<comment type="caution">
    <text evidence="3">The sequence shown here is derived from an EMBL/GenBank/DDBJ whole genome shotgun (WGS) entry which is preliminary data.</text>
</comment>
<accession>A0A9X1RMW6</accession>
<dbReference type="Pfam" id="PF13628">
    <property type="entry name" value="DUF4142"/>
    <property type="match status" value="1"/>
</dbReference>